<keyword evidence="10" id="KW-1185">Reference proteome</keyword>
<evidence type="ECO:0000256" key="2">
    <source>
        <dbReference type="ARBA" id="ARBA00010992"/>
    </source>
</evidence>
<dbReference type="InterPro" id="IPR005828">
    <property type="entry name" value="MFS_sugar_transport-like"/>
</dbReference>
<protein>
    <submittedName>
        <fullName evidence="9">Proton myo-inositol cotransporter</fullName>
    </submittedName>
</protein>
<gene>
    <name evidence="9" type="primary">SLC2A13</name>
    <name evidence="9" type="ORF">TNIN_32401</name>
</gene>
<evidence type="ECO:0000256" key="5">
    <source>
        <dbReference type="ARBA" id="ARBA00022989"/>
    </source>
</evidence>
<name>A0A8X6XCZ2_9ARAC</name>
<dbReference type="GO" id="GO:0016324">
    <property type="term" value="C:apical plasma membrane"/>
    <property type="evidence" value="ECO:0007669"/>
    <property type="project" value="TreeGrafter"/>
</dbReference>
<comment type="caution">
    <text evidence="9">The sequence shown here is derived from an EMBL/GenBank/DDBJ whole genome shotgun (WGS) entry which is preliminary data.</text>
</comment>
<feature type="transmembrane region" description="Helical" evidence="7">
    <location>
        <begin position="116"/>
        <end position="135"/>
    </location>
</feature>
<dbReference type="Gene3D" id="1.20.1250.20">
    <property type="entry name" value="MFS general substrate transporter like domains"/>
    <property type="match status" value="1"/>
</dbReference>
<evidence type="ECO:0000256" key="3">
    <source>
        <dbReference type="ARBA" id="ARBA00022448"/>
    </source>
</evidence>
<reference evidence="9" key="1">
    <citation type="submission" date="2020-08" db="EMBL/GenBank/DDBJ databases">
        <title>Multicomponent nature underlies the extraordinary mechanical properties of spider dragline silk.</title>
        <authorList>
            <person name="Kono N."/>
            <person name="Nakamura H."/>
            <person name="Mori M."/>
            <person name="Yoshida Y."/>
            <person name="Ohtoshi R."/>
            <person name="Malay A.D."/>
            <person name="Moran D.A.P."/>
            <person name="Tomita M."/>
            <person name="Numata K."/>
            <person name="Arakawa K."/>
        </authorList>
    </citation>
    <scope>NUCLEOTIDE SEQUENCE</scope>
</reference>
<keyword evidence="4 7" id="KW-0812">Transmembrane</keyword>
<keyword evidence="3" id="KW-0813">Transport</keyword>
<dbReference type="SUPFAM" id="SSF103473">
    <property type="entry name" value="MFS general substrate transporter"/>
    <property type="match status" value="1"/>
</dbReference>
<dbReference type="InterPro" id="IPR020846">
    <property type="entry name" value="MFS_dom"/>
</dbReference>
<dbReference type="PRINTS" id="PR00171">
    <property type="entry name" value="SUGRTRNSPORT"/>
</dbReference>
<dbReference type="PROSITE" id="PS00216">
    <property type="entry name" value="SUGAR_TRANSPORT_1"/>
    <property type="match status" value="1"/>
</dbReference>
<dbReference type="InterPro" id="IPR005829">
    <property type="entry name" value="Sugar_transporter_CS"/>
</dbReference>
<feature type="transmembrane region" description="Helical" evidence="7">
    <location>
        <begin position="24"/>
        <end position="52"/>
    </location>
</feature>
<evidence type="ECO:0000256" key="1">
    <source>
        <dbReference type="ARBA" id="ARBA00004141"/>
    </source>
</evidence>
<evidence type="ECO:0000256" key="7">
    <source>
        <dbReference type="SAM" id="Phobius"/>
    </source>
</evidence>
<keyword evidence="6 7" id="KW-0472">Membrane</keyword>
<dbReference type="EMBL" id="BMAV01008128">
    <property type="protein sequence ID" value="GFY51487.1"/>
    <property type="molecule type" value="Genomic_DNA"/>
</dbReference>
<dbReference type="AlphaFoldDB" id="A0A8X6XCZ2"/>
<proteinExistence type="inferred from homology"/>
<dbReference type="PANTHER" id="PTHR48020:SF12">
    <property type="entry name" value="PROTON MYO-INOSITOL COTRANSPORTER"/>
    <property type="match status" value="1"/>
</dbReference>
<dbReference type="PROSITE" id="PS50850">
    <property type="entry name" value="MFS"/>
    <property type="match status" value="1"/>
</dbReference>
<comment type="subcellular location">
    <subcellularLocation>
        <location evidence="1">Membrane</location>
        <topology evidence="1">Multi-pass membrane protein</topology>
    </subcellularLocation>
</comment>
<feature type="transmembrane region" description="Helical" evidence="7">
    <location>
        <begin position="64"/>
        <end position="85"/>
    </location>
</feature>
<organism evidence="9 10">
    <name type="scientific">Trichonephila inaurata madagascariensis</name>
    <dbReference type="NCBI Taxonomy" id="2747483"/>
    <lineage>
        <taxon>Eukaryota</taxon>
        <taxon>Metazoa</taxon>
        <taxon>Ecdysozoa</taxon>
        <taxon>Arthropoda</taxon>
        <taxon>Chelicerata</taxon>
        <taxon>Arachnida</taxon>
        <taxon>Araneae</taxon>
        <taxon>Araneomorphae</taxon>
        <taxon>Entelegynae</taxon>
        <taxon>Araneoidea</taxon>
        <taxon>Nephilidae</taxon>
        <taxon>Trichonephila</taxon>
        <taxon>Trichonephila inaurata</taxon>
    </lineage>
</organism>
<dbReference type="Proteomes" id="UP000886998">
    <property type="component" value="Unassembled WGS sequence"/>
</dbReference>
<dbReference type="Pfam" id="PF00083">
    <property type="entry name" value="Sugar_tr"/>
    <property type="match status" value="1"/>
</dbReference>
<dbReference type="OrthoDB" id="4142200at2759"/>
<dbReference type="PANTHER" id="PTHR48020">
    <property type="entry name" value="PROTON MYO-INOSITOL COTRANSPORTER"/>
    <property type="match status" value="1"/>
</dbReference>
<dbReference type="GO" id="GO:0005366">
    <property type="term" value="F:myo-inositol:proton symporter activity"/>
    <property type="evidence" value="ECO:0007669"/>
    <property type="project" value="TreeGrafter"/>
</dbReference>
<evidence type="ECO:0000313" key="10">
    <source>
        <dbReference type="Proteomes" id="UP000886998"/>
    </source>
</evidence>
<accession>A0A8X6XCZ2</accession>
<evidence type="ECO:0000313" key="9">
    <source>
        <dbReference type="EMBL" id="GFY51487.1"/>
    </source>
</evidence>
<keyword evidence="5 7" id="KW-1133">Transmembrane helix</keyword>
<evidence type="ECO:0000259" key="8">
    <source>
        <dbReference type="PROSITE" id="PS50850"/>
    </source>
</evidence>
<feature type="domain" description="Major facilitator superfamily (MFS) profile" evidence="8">
    <location>
        <begin position="27"/>
        <end position="147"/>
    </location>
</feature>
<comment type="similarity">
    <text evidence="2">Belongs to the major facilitator superfamily. Sugar transporter (TC 2.A.1.1) family.</text>
</comment>
<evidence type="ECO:0000256" key="6">
    <source>
        <dbReference type="ARBA" id="ARBA00023136"/>
    </source>
</evidence>
<sequence>METTEESPVLDNNRSENSRPPMRMYLVAGLSAVGGLLFGYDTGVVSGAMLLIRDYFQLDNTMQGVVVSVTIITAWVFCLCAGQAADRFGRKIVIIMASIVFTVGSLIMGFSEQVWVLILGRITVGIGIGAVMIVIKRRLRLYESITI</sequence>
<feature type="transmembrane region" description="Helical" evidence="7">
    <location>
        <begin position="92"/>
        <end position="110"/>
    </location>
</feature>
<evidence type="ECO:0000256" key="4">
    <source>
        <dbReference type="ARBA" id="ARBA00022692"/>
    </source>
</evidence>
<dbReference type="InterPro" id="IPR003663">
    <property type="entry name" value="Sugar/inositol_transpt"/>
</dbReference>
<dbReference type="InterPro" id="IPR050814">
    <property type="entry name" value="Myo-inositol_Transporter"/>
</dbReference>
<dbReference type="InterPro" id="IPR036259">
    <property type="entry name" value="MFS_trans_sf"/>
</dbReference>